<feature type="region of interest" description="Disordered" evidence="1">
    <location>
        <begin position="133"/>
        <end position="183"/>
    </location>
</feature>
<dbReference type="PaxDb" id="2850-Phatr48259"/>
<evidence type="ECO:0000313" key="2">
    <source>
        <dbReference type="EMBL" id="EEC46021.1"/>
    </source>
</evidence>
<dbReference type="OrthoDB" id="45928at2759"/>
<dbReference type="AlphaFoldDB" id="B7G6I7"/>
<dbReference type="Proteomes" id="UP000000759">
    <property type="component" value="Chromosome 16"/>
</dbReference>
<dbReference type="GeneID" id="7203390"/>
<reference evidence="3" key="2">
    <citation type="submission" date="2008-08" db="EMBL/GenBank/DDBJ databases">
        <authorList>
            <consortium name="Diatom Consortium"/>
            <person name="Grigoriev I."/>
            <person name="Grimwood J."/>
            <person name="Kuo A."/>
            <person name="Otillar R.P."/>
            <person name="Salamov A."/>
            <person name="Detter J.C."/>
            <person name="Lindquist E."/>
            <person name="Shapiro H."/>
            <person name="Lucas S."/>
            <person name="Glavina del Rio T."/>
            <person name="Pitluck S."/>
            <person name="Rokhsar D."/>
            <person name="Bowler C."/>
        </authorList>
    </citation>
    <scope>GENOME REANNOTATION</scope>
    <source>
        <strain evidence="3">CCAP 1055/1</strain>
    </source>
</reference>
<dbReference type="eggNOG" id="ENOG502SRM5">
    <property type="taxonomic scope" value="Eukaryota"/>
</dbReference>
<dbReference type="KEGG" id="pti:PHATRDRAFT_48259"/>
<feature type="compositionally biased region" description="Polar residues" evidence="1">
    <location>
        <begin position="141"/>
        <end position="156"/>
    </location>
</feature>
<reference evidence="2 3" key="1">
    <citation type="journal article" date="2008" name="Nature">
        <title>The Phaeodactylum genome reveals the evolutionary history of diatom genomes.</title>
        <authorList>
            <person name="Bowler C."/>
            <person name="Allen A.E."/>
            <person name="Badger J.H."/>
            <person name="Grimwood J."/>
            <person name="Jabbari K."/>
            <person name="Kuo A."/>
            <person name="Maheswari U."/>
            <person name="Martens C."/>
            <person name="Maumus F."/>
            <person name="Otillar R.P."/>
            <person name="Rayko E."/>
            <person name="Salamov A."/>
            <person name="Vandepoele K."/>
            <person name="Beszteri B."/>
            <person name="Gruber A."/>
            <person name="Heijde M."/>
            <person name="Katinka M."/>
            <person name="Mock T."/>
            <person name="Valentin K."/>
            <person name="Verret F."/>
            <person name="Berges J.A."/>
            <person name="Brownlee C."/>
            <person name="Cadoret J.P."/>
            <person name="Chiovitti A."/>
            <person name="Choi C.J."/>
            <person name="Coesel S."/>
            <person name="De Martino A."/>
            <person name="Detter J.C."/>
            <person name="Durkin C."/>
            <person name="Falciatore A."/>
            <person name="Fournet J."/>
            <person name="Haruta M."/>
            <person name="Huysman M.J."/>
            <person name="Jenkins B.D."/>
            <person name="Jiroutova K."/>
            <person name="Jorgensen R.E."/>
            <person name="Joubert Y."/>
            <person name="Kaplan A."/>
            <person name="Kroger N."/>
            <person name="Kroth P.G."/>
            <person name="La Roche J."/>
            <person name="Lindquist E."/>
            <person name="Lommer M."/>
            <person name="Martin-Jezequel V."/>
            <person name="Lopez P.J."/>
            <person name="Lucas S."/>
            <person name="Mangogna M."/>
            <person name="McGinnis K."/>
            <person name="Medlin L.K."/>
            <person name="Montsant A."/>
            <person name="Oudot-Le Secq M.P."/>
            <person name="Napoli C."/>
            <person name="Obornik M."/>
            <person name="Parker M.S."/>
            <person name="Petit J.L."/>
            <person name="Porcel B.M."/>
            <person name="Poulsen N."/>
            <person name="Robison M."/>
            <person name="Rychlewski L."/>
            <person name="Rynearson T.A."/>
            <person name="Schmutz J."/>
            <person name="Shapiro H."/>
            <person name="Siaut M."/>
            <person name="Stanley M."/>
            <person name="Sussman M.R."/>
            <person name="Taylor A.R."/>
            <person name="Vardi A."/>
            <person name="von Dassow P."/>
            <person name="Vyverman W."/>
            <person name="Willis A."/>
            <person name="Wyrwicz L.S."/>
            <person name="Rokhsar D.S."/>
            <person name="Weissenbach J."/>
            <person name="Armbrust E.V."/>
            <person name="Green B.R."/>
            <person name="Van de Peer Y."/>
            <person name="Grigoriev I.V."/>
        </authorList>
    </citation>
    <scope>NUCLEOTIDE SEQUENCE [LARGE SCALE GENOMIC DNA]</scope>
    <source>
        <strain evidence="2 3">CCAP 1055/1</strain>
    </source>
</reference>
<feature type="region of interest" description="Disordered" evidence="1">
    <location>
        <begin position="282"/>
        <end position="360"/>
    </location>
</feature>
<dbReference type="InParanoid" id="B7G6I7"/>
<feature type="compositionally biased region" description="Basic and acidic residues" evidence="1">
    <location>
        <begin position="555"/>
        <end position="567"/>
    </location>
</feature>
<accession>B7G6I7</accession>
<gene>
    <name evidence="2" type="ORF">PHATRDRAFT_48259</name>
</gene>
<keyword evidence="3" id="KW-1185">Reference proteome</keyword>
<evidence type="ECO:0000313" key="3">
    <source>
        <dbReference type="Proteomes" id="UP000000759"/>
    </source>
</evidence>
<dbReference type="RefSeq" id="XP_002182734.1">
    <property type="nucleotide sequence ID" value="XM_002182698.1"/>
</dbReference>
<feature type="region of interest" description="Disordered" evidence="1">
    <location>
        <begin position="546"/>
        <end position="587"/>
    </location>
</feature>
<feature type="compositionally biased region" description="Basic and acidic residues" evidence="1">
    <location>
        <begin position="157"/>
        <end position="175"/>
    </location>
</feature>
<name>B7G6I7_PHATC</name>
<proteinExistence type="predicted"/>
<feature type="compositionally biased region" description="Acidic residues" evidence="1">
    <location>
        <begin position="218"/>
        <end position="227"/>
    </location>
</feature>
<feature type="compositionally biased region" description="Polar residues" evidence="1">
    <location>
        <begin position="43"/>
        <end position="53"/>
    </location>
</feature>
<feature type="region of interest" description="Disordered" evidence="1">
    <location>
        <begin position="208"/>
        <end position="238"/>
    </location>
</feature>
<protein>
    <submittedName>
        <fullName evidence="2">Uncharacterized protein</fullName>
    </submittedName>
</protein>
<dbReference type="HOGENOM" id="CLU_445844_0_0_1"/>
<dbReference type="EMBL" id="CM000618">
    <property type="protein sequence ID" value="EEC46021.1"/>
    <property type="molecule type" value="Genomic_DNA"/>
</dbReference>
<organism evidence="2 3">
    <name type="scientific">Phaeodactylum tricornutum (strain CCAP 1055/1)</name>
    <dbReference type="NCBI Taxonomy" id="556484"/>
    <lineage>
        <taxon>Eukaryota</taxon>
        <taxon>Sar</taxon>
        <taxon>Stramenopiles</taxon>
        <taxon>Ochrophyta</taxon>
        <taxon>Bacillariophyta</taxon>
        <taxon>Bacillariophyceae</taxon>
        <taxon>Bacillariophycidae</taxon>
        <taxon>Naviculales</taxon>
        <taxon>Phaeodactylaceae</taxon>
        <taxon>Phaeodactylum</taxon>
    </lineage>
</organism>
<feature type="region of interest" description="Disordered" evidence="1">
    <location>
        <begin position="1"/>
        <end position="87"/>
    </location>
</feature>
<evidence type="ECO:0000256" key="1">
    <source>
        <dbReference type="SAM" id="MobiDB-lite"/>
    </source>
</evidence>
<sequence length="587" mass="64105">MQVDEAENGNGDTIVHTTPTGHRTDPVLGSMPSPVIPTADAVKTNTANTTSPESVAAAPDSPAESATKIVTAPEQESPDSSSLDKPVGVNKRIDHRKLFQDCISVRIPLHATADLGVAVKRTRTKRVKALHAAFPTLRPKQPTSAEVSDTNQNTPTDDGKGESVLERDDPNEPKNAKKKLKHVPQPHEFASVLDYLEAKYVQGVMVDDEEATPGGDGTGEDEEDDEGQGSVYSQTSFLDDTDLRRNVAEQVLANTTTTKLELQGDEDGEFFVNVGNLEVEETELTKDQYDPLQDTNDAKSTKRKRKKLVKETVSNGNGAKSLKKTSVKSTPSSTSPKKKAKGKDEGGGPPSSGKASTGSNEDVALLEITAADKRATVDSLFETLVDLVNESTEDELPRQKLKDKVAVTCPVDKNPGDSILFSNPHVPGQRLKVKIPKNTKPGGTFKVTVPVAPPLDDDDTDHNKLTRTFHDTLDDFSRAYDEWCDIKGEISKVGGDEDFAIHTEKRNKFDDLAKAFPKDLKTPVDKGYLQKLLRRARQNRYKRELTAQKHAAAMKADEDAAKRESSPKKKKAKLEVTSPAKKIRYQL</sequence>